<keyword evidence="4" id="KW-1185">Reference proteome</keyword>
<feature type="domain" description="XdhC Rossmann" evidence="2">
    <location>
        <begin position="125"/>
        <end position="268"/>
    </location>
</feature>
<dbReference type="NCBIfam" id="TIGR02964">
    <property type="entry name" value="xanthine_xdhC"/>
    <property type="match status" value="1"/>
</dbReference>
<dbReference type="InterPro" id="IPR027051">
    <property type="entry name" value="XdhC_Rossmann_dom"/>
</dbReference>
<dbReference type="RefSeq" id="WP_179588232.1">
    <property type="nucleotide sequence ID" value="NZ_JACBYR010000001.1"/>
</dbReference>
<gene>
    <name evidence="3" type="ORF">FHW18_003830</name>
</gene>
<dbReference type="Gene3D" id="3.40.50.720">
    <property type="entry name" value="NAD(P)-binding Rossmann-like Domain"/>
    <property type="match status" value="1"/>
</dbReference>
<name>A0A7Y9IYK5_9BURK</name>
<evidence type="ECO:0000259" key="2">
    <source>
        <dbReference type="Pfam" id="PF13478"/>
    </source>
</evidence>
<dbReference type="AlphaFoldDB" id="A0A7Y9IYK5"/>
<dbReference type="InterPro" id="IPR003777">
    <property type="entry name" value="XdhC_CoxI"/>
</dbReference>
<dbReference type="Pfam" id="PF13478">
    <property type="entry name" value="XdhC_C"/>
    <property type="match status" value="1"/>
</dbReference>
<dbReference type="InterPro" id="IPR014308">
    <property type="entry name" value="Xanthine_DH_XdhC"/>
</dbReference>
<proteinExistence type="predicted"/>
<protein>
    <submittedName>
        <fullName evidence="3">Xanthine dehydrogenase accessory factor</fullName>
    </submittedName>
</protein>
<organism evidence="3 4">
    <name type="scientific">Pigmentiphaga litoralis</name>
    <dbReference type="NCBI Taxonomy" id="516702"/>
    <lineage>
        <taxon>Bacteria</taxon>
        <taxon>Pseudomonadati</taxon>
        <taxon>Pseudomonadota</taxon>
        <taxon>Betaproteobacteria</taxon>
        <taxon>Burkholderiales</taxon>
        <taxon>Alcaligenaceae</taxon>
        <taxon>Pigmentiphaga</taxon>
    </lineage>
</organism>
<dbReference type="PANTHER" id="PTHR30388">
    <property type="entry name" value="ALDEHYDE OXIDOREDUCTASE MOLYBDENUM COFACTOR ASSEMBLY PROTEIN"/>
    <property type="match status" value="1"/>
</dbReference>
<sequence>MLNDSLLPVSAHAYASACRGASRPACVVRITAVHGSVPRATDASLVVDAQGFGGTIGGGHLELEAIRLAREKLSADASFPADERRFPLGPSLGQCCGGAVELRFSPLADADLPALAALEPPRRAVWLYGAGHVARAIVYALLPLPFEIHWVETRDEMLPEGPFPPHVVLHHTDDAAAEARQAPAGACHLVMTHSHAIDFDIVQAVLARGDAGYCGLIGSATKRTTFERRLAARGIADDRIAAMVCPIGIADLPGKRPEVIAVAVAAQLLGWSLHDR</sequence>
<dbReference type="EMBL" id="JACBYR010000001">
    <property type="protein sequence ID" value="NYE84559.1"/>
    <property type="molecule type" value="Genomic_DNA"/>
</dbReference>
<evidence type="ECO:0000313" key="4">
    <source>
        <dbReference type="Proteomes" id="UP000542125"/>
    </source>
</evidence>
<dbReference type="InterPro" id="IPR052698">
    <property type="entry name" value="MoCofactor_Util/Proc"/>
</dbReference>
<dbReference type="Proteomes" id="UP000542125">
    <property type="component" value="Unassembled WGS sequence"/>
</dbReference>
<reference evidence="3 4" key="1">
    <citation type="submission" date="2020-07" db="EMBL/GenBank/DDBJ databases">
        <title>Genomic Encyclopedia of Type Strains, Phase IV (KMG-V): Genome sequencing to study the core and pangenomes of soil and plant-associated prokaryotes.</title>
        <authorList>
            <person name="Whitman W."/>
        </authorList>
    </citation>
    <scope>NUCLEOTIDE SEQUENCE [LARGE SCALE GENOMIC DNA]</scope>
    <source>
        <strain evidence="3 4">SAS40</strain>
    </source>
</reference>
<dbReference type="PANTHER" id="PTHR30388:SF6">
    <property type="entry name" value="XANTHINE DEHYDROGENASE SUBUNIT A-RELATED"/>
    <property type="match status" value="1"/>
</dbReference>
<accession>A0A7Y9IYK5</accession>
<comment type="caution">
    <text evidence="3">The sequence shown here is derived from an EMBL/GenBank/DDBJ whole genome shotgun (WGS) entry which is preliminary data.</text>
</comment>
<evidence type="ECO:0000259" key="1">
    <source>
        <dbReference type="Pfam" id="PF02625"/>
    </source>
</evidence>
<dbReference type="Pfam" id="PF02625">
    <property type="entry name" value="XdhC_CoxI"/>
    <property type="match status" value="1"/>
</dbReference>
<feature type="domain" description="XdhC- CoxI" evidence="1">
    <location>
        <begin position="20"/>
        <end position="75"/>
    </location>
</feature>
<evidence type="ECO:0000313" key="3">
    <source>
        <dbReference type="EMBL" id="NYE84559.1"/>
    </source>
</evidence>